<protein>
    <recommendedName>
        <fullName evidence="2">Heparan sulfate-N-deacetylase N-terminal domain-containing protein</fullName>
    </recommendedName>
</protein>
<dbReference type="Proteomes" id="UP000887013">
    <property type="component" value="Unassembled WGS sequence"/>
</dbReference>
<dbReference type="Pfam" id="PF25119">
    <property type="entry name" value="HSNSD_N"/>
    <property type="match status" value="1"/>
</dbReference>
<evidence type="ECO:0000256" key="1">
    <source>
        <dbReference type="SAM" id="Phobius"/>
    </source>
</evidence>
<evidence type="ECO:0000313" key="4">
    <source>
        <dbReference type="Proteomes" id="UP000887013"/>
    </source>
</evidence>
<sequence length="284" mass="32487">MVVEVIFRKVKRFGSNVVQKCCLSHRPALRRLWLLVFILCIFSLIACAYYLNSNFDFHSMKVPKELTFRCKSSADRPIDTIRNGFGFPPTNQHASNARLRLDAKVLVFVETQYSHLGRQISEILEASRIKFKLEIAGKSLPLLTNLDKGKFAVLVFENFEKYLHMNKWNRELLDKYCREYNVGIIGFMKAQEETYVGAQLKGFPLYVHTNMAVRDYHLNGDSTVLRLTRAGEVFYGNIPGSDWTVFQPNHSTYEALASARSQTYQSSLASKGIDPLLTTVVHVC</sequence>
<evidence type="ECO:0000259" key="2">
    <source>
        <dbReference type="Pfam" id="PF25119"/>
    </source>
</evidence>
<keyword evidence="4" id="KW-1185">Reference proteome</keyword>
<proteinExistence type="predicted"/>
<comment type="caution">
    <text evidence="3">The sequence shown here is derived from an EMBL/GenBank/DDBJ whole genome shotgun (WGS) entry which is preliminary data.</text>
</comment>
<dbReference type="OrthoDB" id="8958249at2759"/>
<gene>
    <name evidence="3" type="primary">sfl</name>
    <name evidence="3" type="ORF">NPIL_153701</name>
</gene>
<accession>A0A8X6U1T3</accession>
<keyword evidence="1" id="KW-0812">Transmembrane</keyword>
<evidence type="ECO:0000313" key="3">
    <source>
        <dbReference type="EMBL" id="GFT69642.1"/>
    </source>
</evidence>
<organism evidence="3 4">
    <name type="scientific">Nephila pilipes</name>
    <name type="common">Giant wood spider</name>
    <name type="synonym">Nephila maculata</name>
    <dbReference type="NCBI Taxonomy" id="299642"/>
    <lineage>
        <taxon>Eukaryota</taxon>
        <taxon>Metazoa</taxon>
        <taxon>Ecdysozoa</taxon>
        <taxon>Arthropoda</taxon>
        <taxon>Chelicerata</taxon>
        <taxon>Arachnida</taxon>
        <taxon>Araneae</taxon>
        <taxon>Araneomorphae</taxon>
        <taxon>Entelegynae</taxon>
        <taxon>Araneoidea</taxon>
        <taxon>Nephilidae</taxon>
        <taxon>Nephila</taxon>
    </lineage>
</organism>
<reference evidence="3" key="1">
    <citation type="submission" date="2020-08" db="EMBL/GenBank/DDBJ databases">
        <title>Multicomponent nature underlies the extraordinary mechanical properties of spider dragline silk.</title>
        <authorList>
            <person name="Kono N."/>
            <person name="Nakamura H."/>
            <person name="Mori M."/>
            <person name="Yoshida Y."/>
            <person name="Ohtoshi R."/>
            <person name="Malay A.D."/>
            <person name="Moran D.A.P."/>
            <person name="Tomita M."/>
            <person name="Numata K."/>
            <person name="Arakawa K."/>
        </authorList>
    </citation>
    <scope>NUCLEOTIDE SEQUENCE</scope>
</reference>
<feature type="transmembrane region" description="Helical" evidence="1">
    <location>
        <begin position="32"/>
        <end position="51"/>
    </location>
</feature>
<dbReference type="AlphaFoldDB" id="A0A8X6U1T3"/>
<dbReference type="EMBL" id="BMAW01020717">
    <property type="protein sequence ID" value="GFT69642.1"/>
    <property type="molecule type" value="Genomic_DNA"/>
</dbReference>
<dbReference type="InterPro" id="IPR056793">
    <property type="entry name" value="HSNSD_N"/>
</dbReference>
<name>A0A8X6U1T3_NEPPI</name>
<keyword evidence="1" id="KW-0472">Membrane</keyword>
<keyword evidence="1" id="KW-1133">Transmembrane helix</keyword>
<feature type="domain" description="Heparan sulfate-N-deacetylase N-terminal" evidence="2">
    <location>
        <begin position="102"/>
        <end position="271"/>
    </location>
</feature>